<protein>
    <recommendedName>
        <fullName evidence="3">SGNH/GDSL hydrolase family protein</fullName>
    </recommendedName>
</protein>
<proteinExistence type="predicted"/>
<dbReference type="Proteomes" id="UP001652442">
    <property type="component" value="Unassembled WGS sequence"/>
</dbReference>
<evidence type="ECO:0008006" key="3">
    <source>
        <dbReference type="Google" id="ProtNLM"/>
    </source>
</evidence>
<dbReference type="InterPro" id="IPR036514">
    <property type="entry name" value="SGNH_hydro_sf"/>
</dbReference>
<dbReference type="SUPFAM" id="SSF52266">
    <property type="entry name" value="SGNH hydrolase"/>
    <property type="match status" value="1"/>
</dbReference>
<keyword evidence="2" id="KW-1185">Reference proteome</keyword>
<evidence type="ECO:0000313" key="2">
    <source>
        <dbReference type="Proteomes" id="UP001652442"/>
    </source>
</evidence>
<reference evidence="1 2" key="1">
    <citation type="journal article" date="2021" name="ISME Commun">
        <title>Automated analysis of genomic sequences facilitates high-throughput and comprehensive description of bacteria.</title>
        <authorList>
            <person name="Hitch T.C.A."/>
        </authorList>
    </citation>
    <scope>NUCLEOTIDE SEQUENCE [LARGE SCALE GENOMIC DNA]</scope>
    <source>
        <strain evidence="1 2">Sanger_109</strain>
    </source>
</reference>
<name>A0ABT2TG81_9FIRM</name>
<comment type="caution">
    <text evidence="1">The sequence shown here is derived from an EMBL/GenBank/DDBJ whole genome shotgun (WGS) entry which is preliminary data.</text>
</comment>
<dbReference type="RefSeq" id="WP_158424043.1">
    <property type="nucleotide sequence ID" value="NZ_JAOQJQ010000001.1"/>
</dbReference>
<dbReference type="Gene3D" id="3.40.50.1110">
    <property type="entry name" value="SGNH hydrolase"/>
    <property type="match status" value="1"/>
</dbReference>
<gene>
    <name evidence="1" type="ORF">OCV88_02455</name>
</gene>
<evidence type="ECO:0000313" key="1">
    <source>
        <dbReference type="EMBL" id="MCU6761198.1"/>
    </source>
</evidence>
<organism evidence="1 2">
    <name type="scientific">Brotonthovivens ammoniilytica</name>
    <dbReference type="NCBI Taxonomy" id="2981725"/>
    <lineage>
        <taxon>Bacteria</taxon>
        <taxon>Bacillati</taxon>
        <taxon>Bacillota</taxon>
        <taxon>Clostridia</taxon>
        <taxon>Lachnospirales</taxon>
        <taxon>Lachnospiraceae</taxon>
        <taxon>Brotonthovivens</taxon>
    </lineage>
</organism>
<sequence>MQRRKRRKKILLCLGIILCVYAYLCFIFVPKDLSDKGGSKYYESKGFLSEPVEKAFDVIAFGHSGVYSGFSPVALFQEFGITSYASGACLQPIDKINKLLEEAVKYQKPKIVFLDVDCLYIRKRMLNCYQTLLAPFVYHYRWNTLKFRDFYQLPRMRSEDISKGFFLSKKVSGYHPGDYMGDSTQKPKSPGSEALEQLDRFVKICRENQIEVVFIEFANATTWTYAKHNFIQEYADKNNIDFLDMNVSSPDYQVDFANDFRDNGNHYNVYGAQRAMKYLGKYLIHTYGNILTDKRTDPRFSYWDKAVDAYVSDLG</sequence>
<accession>A0ABT2TG81</accession>
<dbReference type="EMBL" id="JAOQJQ010000001">
    <property type="protein sequence ID" value="MCU6761198.1"/>
    <property type="molecule type" value="Genomic_DNA"/>
</dbReference>